<dbReference type="GO" id="GO:0019031">
    <property type="term" value="C:viral envelope"/>
    <property type="evidence" value="ECO:0007669"/>
    <property type="project" value="UniProtKB-KW"/>
</dbReference>
<dbReference type="RefSeq" id="YP_004940280.1">
    <property type="nucleotide sequence ID" value="NC_016448.1"/>
</dbReference>
<dbReference type="InterPro" id="IPR021038">
    <property type="entry name" value="Herpes_UL130_cytomegalovirus"/>
</dbReference>
<protein>
    <submittedName>
        <fullName evidence="1">Envelope glycoprotein UL130</fullName>
    </submittedName>
</protein>
<sequence length="184" mass="21380">MKTTIGLMFWIHLVHGYFKGCPIHPLPLMHANLFVSYTNYTAINCTQKLFALHTLNNKTLIVNDSKWTRQVIAYIDGKDLLMFRLLRNISACNNMTLSLSQDEKTLAKRIFPHPVSKQIPLGYRVRDGSRWTNCIFHIQTVVLMKSENNIQFQFKIELRHAYSTQGVVSTMCTHPYFSTIKRTK</sequence>
<evidence type="ECO:0000313" key="1">
    <source>
        <dbReference type="EMBL" id="AEV80970.1"/>
    </source>
</evidence>
<reference evidence="1" key="1">
    <citation type="submission" date="2011-12" db="EMBL/GenBank/DDBJ databases">
        <title>Comparative genomics of primate cytomegaloviruses.</title>
        <authorList>
            <person name="Davison A.J."/>
            <person name="Holton M."/>
            <person name="Dolan A."/>
            <person name="Dargan D.J."/>
            <person name="Gatherer D."/>
            <person name="Hayward G.S."/>
        </authorList>
    </citation>
    <scope>NUCLEOTIDE SEQUENCE [LARGE SCALE GENOMIC DNA]</scope>
    <source>
        <strain evidence="1">SqSHV</strain>
    </source>
</reference>
<evidence type="ECO:0000313" key="2">
    <source>
        <dbReference type="Proteomes" id="UP000097892"/>
    </source>
</evidence>
<dbReference type="EMBL" id="FJ483967">
    <property type="protein sequence ID" value="AEV80970.1"/>
    <property type="molecule type" value="Genomic_DNA"/>
</dbReference>
<proteinExistence type="predicted"/>
<gene>
    <name evidence="1" type="primary">UL130</name>
</gene>
<dbReference type="Pfam" id="PF11668">
    <property type="entry name" value="Gp_UL130"/>
    <property type="match status" value="1"/>
</dbReference>
<dbReference type="OrthoDB" id="34117at10239"/>
<organism evidence="1 2">
    <name type="scientific">Saimiriine betaherpesvirus 4</name>
    <dbReference type="NCBI Taxonomy" id="1535247"/>
    <lineage>
        <taxon>Viruses</taxon>
        <taxon>Duplodnaviria</taxon>
        <taxon>Heunggongvirae</taxon>
        <taxon>Peploviricota</taxon>
        <taxon>Herviviricetes</taxon>
        <taxon>Herpesvirales</taxon>
        <taxon>Orthoherpesviridae</taxon>
        <taxon>Betaherpesvirinae</taxon>
        <taxon>Cytomegalovirus</taxon>
        <taxon>Cytomegalovirus saimiriinebeta4</taxon>
    </lineage>
</organism>
<dbReference type="GeneID" id="11464339"/>
<accession>G8XT22</accession>
<dbReference type="KEGG" id="vg:11464339"/>
<name>G8XT22_9BETA</name>
<keyword evidence="1" id="KW-0261">Viral envelope protein</keyword>
<dbReference type="Proteomes" id="UP000097892">
    <property type="component" value="Segment"/>
</dbReference>
<keyword evidence="2" id="KW-1185">Reference proteome</keyword>
<keyword evidence="1" id="KW-0946">Virion</keyword>